<evidence type="ECO:0000313" key="6">
    <source>
        <dbReference type="Proteomes" id="UP000244090"/>
    </source>
</evidence>
<comment type="similarity">
    <text evidence="2">Belongs to the BshC family.</text>
</comment>
<dbReference type="Pfam" id="PF10079">
    <property type="entry name" value="Rossmann-like_BshC"/>
    <property type="match status" value="1"/>
</dbReference>
<dbReference type="OrthoDB" id="9765151at2"/>
<dbReference type="HAMAP" id="MF_01867">
    <property type="entry name" value="BshC"/>
    <property type="match status" value="1"/>
</dbReference>
<dbReference type="InterPro" id="IPR011199">
    <property type="entry name" value="Bacillithiol_biosynth_BshC"/>
</dbReference>
<feature type="domain" description="Bacillithiol biosynthesis BshC N-terminal Rossmann-like" evidence="3">
    <location>
        <begin position="1"/>
        <end position="377"/>
    </location>
</feature>
<dbReference type="EC" id="6.-.-.-" evidence="2"/>
<dbReference type="AlphaFoldDB" id="A0A2T6BSC4"/>
<keyword evidence="6" id="KW-1185">Reference proteome</keyword>
<dbReference type="Pfam" id="PF24850">
    <property type="entry name" value="CC_BshC"/>
    <property type="match status" value="1"/>
</dbReference>
<accession>A0A2T6BSC4</accession>
<dbReference type="EMBL" id="QBKT01000011">
    <property type="protein sequence ID" value="PTX58993.1"/>
    <property type="molecule type" value="Genomic_DNA"/>
</dbReference>
<dbReference type="Proteomes" id="UP000244090">
    <property type="component" value="Unassembled WGS sequence"/>
</dbReference>
<gene>
    <name evidence="2" type="primary">bshC</name>
    <name evidence="5" type="ORF">C8N46_11162</name>
</gene>
<dbReference type="GO" id="GO:0016874">
    <property type="term" value="F:ligase activity"/>
    <property type="evidence" value="ECO:0007669"/>
    <property type="project" value="UniProtKB-UniRule"/>
</dbReference>
<dbReference type="PIRSF" id="PIRSF012535">
    <property type="entry name" value="UCP012535"/>
    <property type="match status" value="1"/>
</dbReference>
<evidence type="ECO:0000256" key="2">
    <source>
        <dbReference type="HAMAP-Rule" id="MF_01867"/>
    </source>
</evidence>
<reference evidence="5 6" key="1">
    <citation type="submission" date="2018-04" db="EMBL/GenBank/DDBJ databases">
        <title>Genomic Encyclopedia of Archaeal and Bacterial Type Strains, Phase II (KMG-II): from individual species to whole genera.</title>
        <authorList>
            <person name="Goeker M."/>
        </authorList>
    </citation>
    <scope>NUCLEOTIDE SEQUENCE [LARGE SCALE GENOMIC DNA]</scope>
    <source>
        <strain evidence="5 6">DSM 25731</strain>
    </source>
</reference>
<protein>
    <recommendedName>
        <fullName evidence="2">Putative cysteine ligase BshC</fullName>
        <ecNumber evidence="2">6.-.-.-</ecNumber>
    </recommendedName>
</protein>
<evidence type="ECO:0000259" key="3">
    <source>
        <dbReference type="Pfam" id="PF10079"/>
    </source>
</evidence>
<dbReference type="RefSeq" id="WP_108116523.1">
    <property type="nucleotide sequence ID" value="NZ_QBKT01000011.1"/>
</dbReference>
<evidence type="ECO:0000256" key="1">
    <source>
        <dbReference type="ARBA" id="ARBA00022598"/>
    </source>
</evidence>
<feature type="domain" description="Bacillithiol biosynthesis BshC C-terminal coiled-coil" evidence="4">
    <location>
        <begin position="380"/>
        <end position="535"/>
    </location>
</feature>
<organism evidence="5 6">
    <name type="scientific">Kordia periserrulae</name>
    <dbReference type="NCBI Taxonomy" id="701523"/>
    <lineage>
        <taxon>Bacteria</taxon>
        <taxon>Pseudomonadati</taxon>
        <taxon>Bacteroidota</taxon>
        <taxon>Flavobacteriia</taxon>
        <taxon>Flavobacteriales</taxon>
        <taxon>Flavobacteriaceae</taxon>
        <taxon>Kordia</taxon>
    </lineage>
</organism>
<comment type="caution">
    <text evidence="5">The sequence shown here is derived from an EMBL/GenBank/DDBJ whole genome shotgun (WGS) entry which is preliminary data.</text>
</comment>
<proteinExistence type="inferred from homology"/>
<dbReference type="NCBIfam" id="TIGR03998">
    <property type="entry name" value="thiol_BshC"/>
    <property type="match status" value="1"/>
</dbReference>
<sequence>MPTECIPYQETGYFTPIICDYLAEKSSLQPFYHRFPKLENFEAQLLEKKESSLTNASQRAILSKALLAQYEKVATSEKTKQNIEKLATENTFTITTGHQLNLFTGPLYFLYKIISAINLTTELKEKYPNYEFVPIYWMASEDHDFDEISFFNFKDQKLRWKREASGAVGELSTEGLDEVFSKFSKALGNSNNAKYLQSLFEDGYIKHDNLTDATRYIANELFKQYGLVIVDGNDAALKELYIPFIENELFQQTSHKKVTETAKKLTKASDDYQIQVNPREINLFYINDGIRERIVEQDGVFGVYNTSVRWNAETLKAELHTHPERFSPNALLRPLYQEIILPNLCYIGGGGELAYWFELKSYFEAVNVTFPILLLRNSVVLKTSKQSKKMEKLNIFNRDLFLPKDDFITKKVKELSKIDIDFTPQKEHLKQQFKDLYKLAEQTDKSFIGAVAAQEKKQLKGLKHLEKRLLKAQKRMLKDKVSRSRDIQKQLFPKNTLQERKQNFSEFYLEYGENLIPTLVEQLQPLQGEFLVLEL</sequence>
<evidence type="ECO:0000259" key="4">
    <source>
        <dbReference type="Pfam" id="PF24850"/>
    </source>
</evidence>
<dbReference type="InterPro" id="IPR055398">
    <property type="entry name" value="Rossmann-like_BshC"/>
</dbReference>
<evidence type="ECO:0000313" key="5">
    <source>
        <dbReference type="EMBL" id="PTX58993.1"/>
    </source>
</evidence>
<dbReference type="InterPro" id="IPR055399">
    <property type="entry name" value="CC_BshC"/>
</dbReference>
<keyword evidence="1 2" id="KW-0436">Ligase</keyword>
<name>A0A2T6BSC4_9FLAO</name>